<dbReference type="EMBL" id="UYRS01019375">
    <property type="protein sequence ID" value="VDK44942.1"/>
    <property type="molecule type" value="Genomic_DNA"/>
</dbReference>
<dbReference type="AlphaFoldDB" id="A0A0R3WFQ6"/>
<keyword evidence="2" id="KW-1185">Reference proteome</keyword>
<proteinExistence type="predicted"/>
<gene>
    <name evidence="1" type="ORF">TASK_LOCUS9700</name>
</gene>
<evidence type="ECO:0000313" key="2">
    <source>
        <dbReference type="Proteomes" id="UP000282613"/>
    </source>
</evidence>
<name>A0A0R3WFQ6_TAEAS</name>
<reference evidence="1 2" key="2">
    <citation type="submission" date="2018-11" db="EMBL/GenBank/DDBJ databases">
        <authorList>
            <consortium name="Pathogen Informatics"/>
        </authorList>
    </citation>
    <scope>NUCLEOTIDE SEQUENCE [LARGE SCALE GENOMIC DNA]</scope>
</reference>
<protein>
    <submittedName>
        <fullName evidence="1 3">Uncharacterized protein</fullName>
    </submittedName>
</protein>
<dbReference type="Proteomes" id="UP000282613">
    <property type="component" value="Unassembled WGS sequence"/>
</dbReference>
<dbReference type="WBParaSite" id="TASK_0000969901-mRNA-1">
    <property type="protein sequence ID" value="TASK_0000969901-mRNA-1"/>
    <property type="gene ID" value="TASK_0000969901"/>
</dbReference>
<evidence type="ECO:0000313" key="1">
    <source>
        <dbReference type="EMBL" id="VDK44942.1"/>
    </source>
</evidence>
<organism evidence="3">
    <name type="scientific">Taenia asiatica</name>
    <name type="common">Asian tapeworm</name>
    <dbReference type="NCBI Taxonomy" id="60517"/>
    <lineage>
        <taxon>Eukaryota</taxon>
        <taxon>Metazoa</taxon>
        <taxon>Spiralia</taxon>
        <taxon>Lophotrochozoa</taxon>
        <taxon>Platyhelminthes</taxon>
        <taxon>Cestoda</taxon>
        <taxon>Eucestoda</taxon>
        <taxon>Cyclophyllidea</taxon>
        <taxon>Taeniidae</taxon>
        <taxon>Taenia</taxon>
    </lineage>
</organism>
<sequence>MAVYSTLLDFRLACNELIRIHLATWITKRKGRRKTAAAHGAGAIRVPIPHCIRAEPASLIEQMAVAFGHCLTRDCGGGGGGGGGEILILPPPSWFCH</sequence>
<reference evidence="3" key="1">
    <citation type="submission" date="2017-02" db="UniProtKB">
        <authorList>
            <consortium name="WormBaseParasite"/>
        </authorList>
    </citation>
    <scope>IDENTIFICATION</scope>
</reference>
<accession>A0A0R3WFQ6</accession>
<evidence type="ECO:0000313" key="3">
    <source>
        <dbReference type="WBParaSite" id="TASK_0000969901-mRNA-1"/>
    </source>
</evidence>